<reference evidence="1 2" key="2">
    <citation type="submission" date="2007-11" db="EMBL/GenBank/DDBJ databases">
        <authorList>
            <person name="Fulton L."/>
            <person name="Clifton S."/>
            <person name="Fulton B."/>
            <person name="Xu J."/>
            <person name="Minx P."/>
            <person name="Pepin K.H."/>
            <person name="Johnson M."/>
            <person name="Thiruvilangam P."/>
            <person name="Bhonagiri V."/>
            <person name="Nash W.E."/>
            <person name="Mardis E.R."/>
            <person name="Wilson R.K."/>
        </authorList>
    </citation>
    <scope>NUCLEOTIDE SEQUENCE [LARGE SCALE GENOMIC DNA]</scope>
    <source>
        <strain evidence="1 2">ATCC 43183</strain>
    </source>
</reference>
<dbReference type="HOGENOM" id="CLU_3229904_0_0_10"/>
<gene>
    <name evidence="1" type="ORF">BACSTE_03206</name>
</gene>
<dbReference type="EMBL" id="ABFZ02000022">
    <property type="protein sequence ID" value="EDS14063.1"/>
    <property type="molecule type" value="Genomic_DNA"/>
</dbReference>
<organism evidence="1 2">
    <name type="scientific">Bacteroides stercoris ATCC 43183</name>
    <dbReference type="NCBI Taxonomy" id="449673"/>
    <lineage>
        <taxon>Bacteria</taxon>
        <taxon>Pseudomonadati</taxon>
        <taxon>Bacteroidota</taxon>
        <taxon>Bacteroidia</taxon>
        <taxon>Bacteroidales</taxon>
        <taxon>Bacteroidaceae</taxon>
        <taxon>Bacteroides</taxon>
    </lineage>
</organism>
<dbReference type="AlphaFoldDB" id="B0NUM0"/>
<dbReference type="Proteomes" id="UP000004713">
    <property type="component" value="Unassembled WGS sequence"/>
</dbReference>
<reference evidence="1 2" key="1">
    <citation type="submission" date="2007-11" db="EMBL/GenBank/DDBJ databases">
        <title>Draft genome sequence of Bacteroides stercoris(ATCC 43183).</title>
        <authorList>
            <person name="Sudarsanam P."/>
            <person name="Ley R."/>
            <person name="Guruge J."/>
            <person name="Turnbaugh P.J."/>
            <person name="Mahowald M."/>
            <person name="Liep D."/>
            <person name="Gordon J."/>
        </authorList>
    </citation>
    <scope>NUCLEOTIDE SEQUENCE [LARGE SCALE GENOMIC DNA]</scope>
    <source>
        <strain evidence="1 2">ATCC 43183</strain>
    </source>
</reference>
<protein>
    <submittedName>
        <fullName evidence="1">Uncharacterized protein</fullName>
    </submittedName>
</protein>
<sequence length="43" mass="4886">MNSIHFVIKRLANIRKYFKQKGFLGKIALTDNTMSILIPGIPP</sequence>
<proteinExistence type="predicted"/>
<dbReference type="eggNOG" id="ENOG5030W50">
    <property type="taxonomic scope" value="Bacteria"/>
</dbReference>
<evidence type="ECO:0000313" key="1">
    <source>
        <dbReference type="EMBL" id="EDS14063.1"/>
    </source>
</evidence>
<comment type="caution">
    <text evidence="1">The sequence shown here is derived from an EMBL/GenBank/DDBJ whole genome shotgun (WGS) entry which is preliminary data.</text>
</comment>
<accession>B0NUM0</accession>
<evidence type="ECO:0000313" key="2">
    <source>
        <dbReference type="Proteomes" id="UP000004713"/>
    </source>
</evidence>
<name>B0NUM0_BACSE</name>